<comment type="catalytic activity">
    <reaction evidence="1">
        <text>S-ubiquitinyl-[E2 ubiquitin-conjugating enzyme]-L-cysteine + [acceptor protein]-L-lysine = [E2 ubiquitin-conjugating enzyme]-L-cysteine + N(6)-ubiquitinyl-[acceptor protein]-L-lysine.</text>
        <dbReference type="EC" id="2.3.2.27"/>
    </reaction>
</comment>
<evidence type="ECO:0000259" key="16">
    <source>
        <dbReference type="Pfam" id="PF13947"/>
    </source>
</evidence>
<keyword evidence="7" id="KW-0479">Metal-binding</keyword>
<keyword evidence="18" id="KW-1185">Reference proteome</keyword>
<dbReference type="Proteomes" id="UP001157006">
    <property type="component" value="Unassembled WGS sequence"/>
</dbReference>
<evidence type="ECO:0000256" key="1">
    <source>
        <dbReference type="ARBA" id="ARBA00000900"/>
    </source>
</evidence>
<comment type="pathway">
    <text evidence="3">Protein modification; protein ubiquitination.</text>
</comment>
<dbReference type="InterPro" id="IPR046948">
    <property type="entry name" value="ATL20-22-like"/>
</dbReference>
<evidence type="ECO:0000256" key="7">
    <source>
        <dbReference type="ARBA" id="ARBA00022723"/>
    </source>
</evidence>
<evidence type="ECO:0000313" key="18">
    <source>
        <dbReference type="Proteomes" id="UP001157006"/>
    </source>
</evidence>
<dbReference type="PANTHER" id="PTHR46279">
    <property type="entry name" value="RING/U-BOX SUPERFAMILY PROTEIN"/>
    <property type="match status" value="1"/>
</dbReference>
<feature type="signal peptide" evidence="15">
    <location>
        <begin position="1"/>
        <end position="21"/>
    </location>
</feature>
<proteinExistence type="inferred from homology"/>
<organism evidence="17 18">
    <name type="scientific">Vicia faba</name>
    <name type="common">Broad bean</name>
    <name type="synonym">Faba vulgaris</name>
    <dbReference type="NCBI Taxonomy" id="3906"/>
    <lineage>
        <taxon>Eukaryota</taxon>
        <taxon>Viridiplantae</taxon>
        <taxon>Streptophyta</taxon>
        <taxon>Embryophyta</taxon>
        <taxon>Tracheophyta</taxon>
        <taxon>Spermatophyta</taxon>
        <taxon>Magnoliopsida</taxon>
        <taxon>eudicotyledons</taxon>
        <taxon>Gunneridae</taxon>
        <taxon>Pentapetalae</taxon>
        <taxon>rosids</taxon>
        <taxon>fabids</taxon>
        <taxon>Fabales</taxon>
        <taxon>Fabaceae</taxon>
        <taxon>Papilionoideae</taxon>
        <taxon>50 kb inversion clade</taxon>
        <taxon>NPAAA clade</taxon>
        <taxon>Hologalegina</taxon>
        <taxon>IRL clade</taxon>
        <taxon>Fabeae</taxon>
        <taxon>Vicia</taxon>
    </lineage>
</organism>
<dbReference type="GO" id="GO:0061630">
    <property type="term" value="F:ubiquitin protein ligase activity"/>
    <property type="evidence" value="ECO:0007669"/>
    <property type="project" value="UniProtKB-EC"/>
</dbReference>
<evidence type="ECO:0000256" key="9">
    <source>
        <dbReference type="ARBA" id="ARBA00022771"/>
    </source>
</evidence>
<feature type="chain" id="PRO_5043594905" description="RING-type E3 ubiquitin transferase" evidence="15">
    <location>
        <begin position="22"/>
        <end position="357"/>
    </location>
</feature>
<evidence type="ECO:0000256" key="8">
    <source>
        <dbReference type="ARBA" id="ARBA00022729"/>
    </source>
</evidence>
<sequence>MTTFPYLIFLIILVSLCKTQSEDSTCGTSSCETFGLQIRFPFSTNQPNQTNLCSYPGFELTCSNTTTLSEPLLTLPNSETFVVKHISFIDQTVWVNDPNKCLPKRFMSDKHHGFMSNLKDSPFRLSDYYTFVNVSFLKCPSNSTVSSMLRPISCLNLDYPVVAMRSDETPFATPWVALCEFITSAMVPVEDTNWLFWNGYYSNIALQWDNPDCGSCEERGGTCGLVEEDRLRLACYELRTREATRRFIGDEETSFSRRRYAPQILTINESSTYYNADESEALKFDITFSKKNATSIHPHNNNPMVITIKFDDCEITRVLIDQGRSTNILYWDDLERLCLNLYDLKAFQGSLVGFYGK</sequence>
<dbReference type="Pfam" id="PF13947">
    <property type="entry name" value="GUB_WAK_bind"/>
    <property type="match status" value="1"/>
</dbReference>
<evidence type="ECO:0000256" key="10">
    <source>
        <dbReference type="ARBA" id="ARBA00022786"/>
    </source>
</evidence>
<dbReference type="PANTHER" id="PTHR46279:SF31">
    <property type="entry name" value="RING-H2 FINGER PROTEIN ATL20-LIKE ISOFORM X1"/>
    <property type="match status" value="1"/>
</dbReference>
<name>A0AAV0YBD7_VICFA</name>
<evidence type="ECO:0000256" key="11">
    <source>
        <dbReference type="ARBA" id="ARBA00022833"/>
    </source>
</evidence>
<dbReference type="GO" id="GO:0008270">
    <property type="term" value="F:zinc ion binding"/>
    <property type="evidence" value="ECO:0007669"/>
    <property type="project" value="UniProtKB-KW"/>
</dbReference>
<dbReference type="EC" id="2.3.2.27" evidence="4"/>
<keyword evidence="5" id="KW-0808">Transferase</keyword>
<evidence type="ECO:0000256" key="13">
    <source>
        <dbReference type="ARBA" id="ARBA00023136"/>
    </source>
</evidence>
<comment type="similarity">
    <text evidence="14">Belongs to the RING-type zinc finger family. ATL subfamily.</text>
</comment>
<dbReference type="GO" id="GO:0030247">
    <property type="term" value="F:polysaccharide binding"/>
    <property type="evidence" value="ECO:0007669"/>
    <property type="project" value="InterPro"/>
</dbReference>
<keyword evidence="13" id="KW-0472">Membrane</keyword>
<keyword evidence="12" id="KW-1133">Transmembrane helix</keyword>
<evidence type="ECO:0000256" key="5">
    <source>
        <dbReference type="ARBA" id="ARBA00022679"/>
    </source>
</evidence>
<keyword evidence="9" id="KW-0863">Zinc-finger</keyword>
<dbReference type="InterPro" id="IPR025287">
    <property type="entry name" value="WAK_GUB"/>
</dbReference>
<dbReference type="AlphaFoldDB" id="A0AAV0YBD7"/>
<feature type="domain" description="Wall-associated receptor kinase galacturonan-binding" evidence="16">
    <location>
        <begin position="26"/>
        <end position="97"/>
    </location>
</feature>
<dbReference type="GO" id="GO:0016020">
    <property type="term" value="C:membrane"/>
    <property type="evidence" value="ECO:0007669"/>
    <property type="project" value="UniProtKB-SubCell"/>
</dbReference>
<accession>A0AAV0YBD7</accession>
<evidence type="ECO:0000256" key="14">
    <source>
        <dbReference type="ARBA" id="ARBA00024209"/>
    </source>
</evidence>
<reference evidence="17 18" key="1">
    <citation type="submission" date="2023-01" db="EMBL/GenBank/DDBJ databases">
        <authorList>
            <person name="Kreplak J."/>
        </authorList>
    </citation>
    <scope>NUCLEOTIDE SEQUENCE [LARGE SCALE GENOMIC DNA]</scope>
</reference>
<keyword evidence="11" id="KW-0862">Zinc</keyword>
<protein>
    <recommendedName>
        <fullName evidence="4">RING-type E3 ubiquitin transferase</fullName>
        <ecNumber evidence="4">2.3.2.27</ecNumber>
    </recommendedName>
</protein>
<keyword evidence="8 15" id="KW-0732">Signal</keyword>
<keyword evidence="6" id="KW-0812">Transmembrane</keyword>
<comment type="subcellular location">
    <subcellularLocation>
        <location evidence="2">Membrane</location>
        <topology evidence="2">Single-pass membrane protein</topology>
    </subcellularLocation>
</comment>
<evidence type="ECO:0000256" key="4">
    <source>
        <dbReference type="ARBA" id="ARBA00012483"/>
    </source>
</evidence>
<dbReference type="EMBL" id="CATIWC010000485">
    <property type="protein sequence ID" value="CAI8583186.1"/>
    <property type="molecule type" value="Genomic_DNA"/>
</dbReference>
<keyword evidence="10" id="KW-0833">Ubl conjugation pathway</keyword>
<comment type="caution">
    <text evidence="17">The sequence shown here is derived from an EMBL/GenBank/DDBJ whole genome shotgun (WGS) entry which is preliminary data.</text>
</comment>
<evidence type="ECO:0000256" key="12">
    <source>
        <dbReference type="ARBA" id="ARBA00022989"/>
    </source>
</evidence>
<evidence type="ECO:0000313" key="17">
    <source>
        <dbReference type="EMBL" id="CAI8583186.1"/>
    </source>
</evidence>
<gene>
    <name evidence="17" type="ORF">VFH_U015880</name>
</gene>
<evidence type="ECO:0000256" key="3">
    <source>
        <dbReference type="ARBA" id="ARBA00004906"/>
    </source>
</evidence>
<evidence type="ECO:0000256" key="15">
    <source>
        <dbReference type="SAM" id="SignalP"/>
    </source>
</evidence>
<evidence type="ECO:0000256" key="6">
    <source>
        <dbReference type="ARBA" id="ARBA00022692"/>
    </source>
</evidence>
<evidence type="ECO:0000256" key="2">
    <source>
        <dbReference type="ARBA" id="ARBA00004167"/>
    </source>
</evidence>